<evidence type="ECO:0000256" key="2">
    <source>
        <dbReference type="SAM" id="Phobius"/>
    </source>
</evidence>
<comment type="caution">
    <text evidence="4">The sequence shown here is derived from an EMBL/GenBank/DDBJ whole genome shotgun (WGS) entry which is preliminary data.</text>
</comment>
<sequence>MYYSKPEIKNMPNALNTTSKKDEVPMISETPFDHIALAFSGGGFRAASFSLGVLSYLNVIHTLNDQVLLDNVTFISSASGGSITNAFYALHVAQGRSFKEFYKNLTEHLSGMALMNVVFEKLNNDKEWTDNPYKRRNIINAFALTYDDLLFKRALLSDLHPNDHNKHLEEVCFNATEFYRGLVFRQQVKMKMDVKSHEDIQFRFGNFNIKLGQTTAGKLKIADLLAASSCFPAGFEPVIFPDDFTYVDLPIAATGELTSLNKRNLLDGLSIALQEISRSELVKLFGQAKVDDVLADFTKTPSIMELRQAFSKEKLADDFKIGMMDGGITDNQALESMLDAQKRRIKKKTAFSPFDLMLINDVGSHYMEPYKLPKENKNYKGIGAISINNLIVILCLFFLFGLIMISKTLGFQLGGIQLNVVIGTTICVLSLCFLLILAILRKFIEGDTNRLGGLNLNKNFSSDIVTNLFEHFGSTPIVVIYRMIKERFASVLILNNDVFLKRIRYLLYNKTYESDKYRFKIKTNHVYDLSFSNDFNRNRKNLPFLTPSRAQQIVAQAAFEMPTTLWFDAKSQEEETLAALIACGQYTTCYNLLEYIYRLKNTVSKSGSTYYQQLTKSYQEKIDFIEKQLLQHWHQFRADPFFLYNQLGKDFQVNRFKSCHMGSFSAAGGNFDGLR</sequence>
<keyword evidence="2" id="KW-0812">Transmembrane</keyword>
<dbReference type="RefSeq" id="WP_130857679.1">
    <property type="nucleotide sequence ID" value="NZ_JBHLWO010000002.1"/>
</dbReference>
<evidence type="ECO:0000313" key="5">
    <source>
        <dbReference type="Proteomes" id="UP001589774"/>
    </source>
</evidence>
<protein>
    <submittedName>
        <fullName evidence="4">Patatin-like phospholipase family protein</fullName>
    </submittedName>
</protein>
<reference evidence="4 5" key="1">
    <citation type="submission" date="2024-09" db="EMBL/GenBank/DDBJ databases">
        <authorList>
            <person name="Sun Q."/>
            <person name="Mori K."/>
        </authorList>
    </citation>
    <scope>NUCLEOTIDE SEQUENCE [LARGE SCALE GENOMIC DNA]</scope>
    <source>
        <strain evidence="4 5">CCM 7765</strain>
    </source>
</reference>
<evidence type="ECO:0000259" key="3">
    <source>
        <dbReference type="Pfam" id="PF01734"/>
    </source>
</evidence>
<evidence type="ECO:0000313" key="4">
    <source>
        <dbReference type="EMBL" id="MFC0318445.1"/>
    </source>
</evidence>
<dbReference type="SUPFAM" id="SSF52151">
    <property type="entry name" value="FabD/lysophospholipase-like"/>
    <property type="match status" value="1"/>
</dbReference>
<feature type="transmembrane region" description="Helical" evidence="2">
    <location>
        <begin position="416"/>
        <end position="440"/>
    </location>
</feature>
<keyword evidence="2" id="KW-1133">Transmembrane helix</keyword>
<proteinExistence type="predicted"/>
<keyword evidence="2" id="KW-0472">Membrane</keyword>
<dbReference type="Gene3D" id="3.40.1090.10">
    <property type="entry name" value="Cytosolic phospholipase A2 catalytic domain"/>
    <property type="match status" value="1"/>
</dbReference>
<gene>
    <name evidence="4" type="ORF">ACFFI0_08995</name>
</gene>
<dbReference type="InterPro" id="IPR002641">
    <property type="entry name" value="PNPLA_dom"/>
</dbReference>
<dbReference type="EMBL" id="JBHLWO010000002">
    <property type="protein sequence ID" value="MFC0318445.1"/>
    <property type="molecule type" value="Genomic_DNA"/>
</dbReference>
<accession>A0ABV6HJZ2</accession>
<organism evidence="4 5">
    <name type="scientific">Olivibacter oleidegradans</name>
    <dbReference type="NCBI Taxonomy" id="760123"/>
    <lineage>
        <taxon>Bacteria</taxon>
        <taxon>Pseudomonadati</taxon>
        <taxon>Bacteroidota</taxon>
        <taxon>Sphingobacteriia</taxon>
        <taxon>Sphingobacteriales</taxon>
        <taxon>Sphingobacteriaceae</taxon>
        <taxon>Olivibacter</taxon>
    </lineage>
</organism>
<keyword evidence="5" id="KW-1185">Reference proteome</keyword>
<dbReference type="Pfam" id="PF01734">
    <property type="entry name" value="Patatin"/>
    <property type="match status" value="1"/>
</dbReference>
<feature type="transmembrane region" description="Helical" evidence="2">
    <location>
        <begin position="381"/>
        <end position="404"/>
    </location>
</feature>
<name>A0ABV6HJZ2_9SPHI</name>
<feature type="domain" description="PNPLA" evidence="3">
    <location>
        <begin position="37"/>
        <end position="248"/>
    </location>
</feature>
<evidence type="ECO:0000256" key="1">
    <source>
        <dbReference type="ARBA" id="ARBA00023098"/>
    </source>
</evidence>
<dbReference type="InterPro" id="IPR016035">
    <property type="entry name" value="Acyl_Trfase/lysoPLipase"/>
</dbReference>
<keyword evidence="1" id="KW-0443">Lipid metabolism</keyword>
<dbReference type="Proteomes" id="UP001589774">
    <property type="component" value="Unassembled WGS sequence"/>
</dbReference>